<feature type="domain" description="YCII-related" evidence="2">
    <location>
        <begin position="1"/>
        <end position="89"/>
    </location>
</feature>
<dbReference type="KEGG" id="cik:H0194_01350"/>
<evidence type="ECO:0000256" key="1">
    <source>
        <dbReference type="ARBA" id="ARBA00007689"/>
    </source>
</evidence>
<gene>
    <name evidence="3" type="ORF">H0194_01350</name>
</gene>
<organism evidence="3 4">
    <name type="scientific">Corynebacterium incognita</name>
    <dbReference type="NCBI Taxonomy" id="2754725"/>
    <lineage>
        <taxon>Bacteria</taxon>
        <taxon>Bacillati</taxon>
        <taxon>Actinomycetota</taxon>
        <taxon>Actinomycetes</taxon>
        <taxon>Mycobacteriales</taxon>
        <taxon>Corynebacteriaceae</taxon>
        <taxon>Corynebacterium</taxon>
    </lineage>
</organism>
<dbReference type="Pfam" id="PF03795">
    <property type="entry name" value="YCII"/>
    <property type="match status" value="1"/>
</dbReference>
<evidence type="ECO:0000313" key="3">
    <source>
        <dbReference type="EMBL" id="QNE90433.1"/>
    </source>
</evidence>
<dbReference type="Gene3D" id="3.30.70.1060">
    <property type="entry name" value="Dimeric alpha+beta barrel"/>
    <property type="match status" value="1"/>
</dbReference>
<sequence length="95" mass="10300">MKYFAAIYDYRPGNPVVADTRPQHREYIASLHAEGKIHGSGPFTDSYGGALIVFSLDDTATVADALALTDADPFVQAGVVTKRAVREWNPVITGF</sequence>
<protein>
    <submittedName>
        <fullName evidence="3">YciI family protein</fullName>
    </submittedName>
</protein>
<name>A0A7G7CS67_9CORY</name>
<keyword evidence="4" id="KW-1185">Reference proteome</keyword>
<evidence type="ECO:0000259" key="2">
    <source>
        <dbReference type="Pfam" id="PF03795"/>
    </source>
</evidence>
<dbReference type="SUPFAM" id="SSF54909">
    <property type="entry name" value="Dimeric alpha+beta barrel"/>
    <property type="match status" value="1"/>
</dbReference>
<proteinExistence type="inferred from homology"/>
<reference evidence="3 4" key="1">
    <citation type="submission" date="2020-07" db="EMBL/GenBank/DDBJ databases">
        <title>Complete genome and description of Corynebacterium incognita strain Marseille-Q3630 sp. nov.</title>
        <authorList>
            <person name="Boxberger M."/>
        </authorList>
    </citation>
    <scope>NUCLEOTIDE SEQUENCE [LARGE SCALE GENOMIC DNA]</scope>
    <source>
        <strain evidence="3 4">Marseille-Q3630</strain>
    </source>
</reference>
<dbReference type="EMBL" id="CP059404">
    <property type="protein sequence ID" value="QNE90433.1"/>
    <property type="molecule type" value="Genomic_DNA"/>
</dbReference>
<dbReference type="InterPro" id="IPR005545">
    <property type="entry name" value="YCII"/>
</dbReference>
<evidence type="ECO:0000313" key="4">
    <source>
        <dbReference type="Proteomes" id="UP000515743"/>
    </source>
</evidence>
<accession>A0A7G7CS67</accession>
<dbReference type="Proteomes" id="UP000515743">
    <property type="component" value="Chromosome"/>
</dbReference>
<dbReference type="AlphaFoldDB" id="A0A7G7CS67"/>
<dbReference type="InterPro" id="IPR011008">
    <property type="entry name" value="Dimeric_a/b-barrel"/>
</dbReference>
<comment type="similarity">
    <text evidence="1">Belongs to the YciI family.</text>
</comment>